<proteinExistence type="predicted"/>
<gene>
    <name evidence="1" type="ORF">OSB04_009958</name>
</gene>
<evidence type="ECO:0000313" key="2">
    <source>
        <dbReference type="Proteomes" id="UP001172457"/>
    </source>
</evidence>
<dbReference type="Proteomes" id="UP001172457">
    <property type="component" value="Chromosome 3"/>
</dbReference>
<evidence type="ECO:0000313" key="1">
    <source>
        <dbReference type="EMBL" id="KAJ9555344.1"/>
    </source>
</evidence>
<organism evidence="1 2">
    <name type="scientific">Centaurea solstitialis</name>
    <name type="common">yellow star-thistle</name>
    <dbReference type="NCBI Taxonomy" id="347529"/>
    <lineage>
        <taxon>Eukaryota</taxon>
        <taxon>Viridiplantae</taxon>
        <taxon>Streptophyta</taxon>
        <taxon>Embryophyta</taxon>
        <taxon>Tracheophyta</taxon>
        <taxon>Spermatophyta</taxon>
        <taxon>Magnoliopsida</taxon>
        <taxon>eudicotyledons</taxon>
        <taxon>Gunneridae</taxon>
        <taxon>Pentapetalae</taxon>
        <taxon>asterids</taxon>
        <taxon>campanulids</taxon>
        <taxon>Asterales</taxon>
        <taxon>Asteraceae</taxon>
        <taxon>Carduoideae</taxon>
        <taxon>Cardueae</taxon>
        <taxon>Centaureinae</taxon>
        <taxon>Centaurea</taxon>
    </lineage>
</organism>
<accession>A0AA38T6L4</accession>
<reference evidence="1" key="1">
    <citation type="submission" date="2023-03" db="EMBL/GenBank/DDBJ databases">
        <title>Chromosome-scale reference genome and RAD-based genetic map of yellow starthistle (Centaurea solstitialis) reveal putative structural variation and QTLs associated with invader traits.</title>
        <authorList>
            <person name="Reatini B."/>
            <person name="Cang F.A."/>
            <person name="Jiang Q."/>
            <person name="Mckibben M.T.W."/>
            <person name="Barker M.S."/>
            <person name="Rieseberg L.H."/>
            <person name="Dlugosch K.M."/>
        </authorList>
    </citation>
    <scope>NUCLEOTIDE SEQUENCE</scope>
    <source>
        <strain evidence="1">CAN-66</strain>
        <tissue evidence="1">Leaf</tissue>
    </source>
</reference>
<comment type="caution">
    <text evidence="1">The sequence shown here is derived from an EMBL/GenBank/DDBJ whole genome shotgun (WGS) entry which is preliminary data.</text>
</comment>
<keyword evidence="2" id="KW-1185">Reference proteome</keyword>
<dbReference type="AlphaFoldDB" id="A0AA38T6L4"/>
<protein>
    <submittedName>
        <fullName evidence="1">Uncharacterized protein</fullName>
    </submittedName>
</protein>
<name>A0AA38T6L4_9ASTR</name>
<dbReference type="EMBL" id="JARYMX010000003">
    <property type="protein sequence ID" value="KAJ9555344.1"/>
    <property type="molecule type" value="Genomic_DNA"/>
</dbReference>
<sequence length="70" mass="8158">MEDSSTLCLDYIFGNLEQKLKIRPSKTKPCHKMRTRGFEPGVNGIPSTFPTELIREMRPRNHRHTAADRF</sequence>